<dbReference type="PANTHER" id="PTHR10010:SF46">
    <property type="entry name" value="SODIUM-DEPENDENT PHOSPHATE TRANSPORT PROTEIN 2B"/>
    <property type="match status" value="1"/>
</dbReference>
<dbReference type="GO" id="GO:0044341">
    <property type="term" value="P:sodium-dependent phosphate transport"/>
    <property type="evidence" value="ECO:0007669"/>
    <property type="project" value="InterPro"/>
</dbReference>
<organism evidence="7 8">
    <name type="scientific">Marinobacter salinus</name>
    <dbReference type="NCBI Taxonomy" id="1874317"/>
    <lineage>
        <taxon>Bacteria</taxon>
        <taxon>Pseudomonadati</taxon>
        <taxon>Pseudomonadota</taxon>
        <taxon>Gammaproteobacteria</taxon>
        <taxon>Pseudomonadales</taxon>
        <taxon>Marinobacteraceae</taxon>
        <taxon>Marinobacter</taxon>
    </lineage>
</organism>
<feature type="transmembrane region" description="Helical" evidence="6">
    <location>
        <begin position="53"/>
        <end position="77"/>
    </location>
</feature>
<dbReference type="InterPro" id="IPR003841">
    <property type="entry name" value="Na/Pi_transpt"/>
</dbReference>
<dbReference type="GO" id="GO:0005886">
    <property type="term" value="C:plasma membrane"/>
    <property type="evidence" value="ECO:0007669"/>
    <property type="project" value="UniProtKB-SubCell"/>
</dbReference>
<keyword evidence="5 6" id="KW-0472">Membrane</keyword>
<accession>A0A1D9GQ65</accession>
<dbReference type="AlphaFoldDB" id="A0A1D9GQ65"/>
<dbReference type="OrthoDB" id="9763003at2"/>
<evidence type="ECO:0000256" key="3">
    <source>
        <dbReference type="ARBA" id="ARBA00022692"/>
    </source>
</evidence>
<comment type="subcellular location">
    <subcellularLocation>
        <location evidence="1">Cell membrane</location>
        <topology evidence="1">Multi-pass membrane protein</topology>
    </subcellularLocation>
</comment>
<evidence type="ECO:0000256" key="6">
    <source>
        <dbReference type="SAM" id="Phobius"/>
    </source>
</evidence>
<sequence>MTSTLFQILGGLALFLLAMEMMTNGLKSAAGHHLRHMLGHWTRTPLSGFGAGILITGIVQSSSAVTVATIGFVNAGLLNLAQSLGVVFGANLGTTMTGWLVSLVGFGFKIEAFAMPLLATGVAIKLLSREQRNQSLGEALAGFALFFLGLSVLKDSLGQLTVGLDSADVLGQGLMLPLFVLFGFLATVLTQSSSAALAIILSAAASNLLSLQDAAAAVIGANLGTTSTAAIAVLKATANARRLALGHVIFNLVTGAIAILILPIMLWLVAAVTNWLELNTNAAMSLAIFHTLFNLLGAAIMLPLLQPLARVLGRMFRSKEEDNAQPRFLDDTLINTPELAVGAVDQEMKRLIALIRGLLRVCVDREALKPAQLEPKTAAAQSLNEAISDYISRLRAEKMHSSTVDALTLSIRTCRYLAEAIELAPALLRLREAQDKPDLAPLNAALDRYLDTLRKLIASDNEQPDTFAEAGRIYHQLKSSLLAMIVRGDVPTGTGERSLDDLSSVRRLSDQWNKSLSWQSATALLDRPDQESPSENGQ</sequence>
<protein>
    <submittedName>
        <fullName evidence="7">Na/Pi cotransporter</fullName>
    </submittedName>
</protein>
<feature type="transmembrane region" description="Helical" evidence="6">
    <location>
        <begin position="84"/>
        <end position="104"/>
    </location>
</feature>
<dbReference type="PANTHER" id="PTHR10010">
    <property type="entry name" value="SOLUTE CARRIER FAMILY 34 SODIUM PHOSPHATE , MEMBER 2-RELATED"/>
    <property type="match status" value="1"/>
</dbReference>
<reference evidence="7 8" key="1">
    <citation type="submission" date="2016-10" db="EMBL/GenBank/DDBJ databases">
        <title>Marinobacter salinus sp. nov., a moderately halophilic bacterium isolated from a tidal flat environment.</title>
        <authorList>
            <person name="Park S.-J."/>
        </authorList>
    </citation>
    <scope>NUCLEOTIDE SEQUENCE [LARGE SCALE GENOMIC DNA]</scope>
    <source>
        <strain evidence="7 8">Hb8</strain>
    </source>
</reference>
<dbReference type="STRING" id="1874317.BKP64_16615"/>
<keyword evidence="8" id="KW-1185">Reference proteome</keyword>
<feature type="transmembrane region" description="Helical" evidence="6">
    <location>
        <begin position="217"/>
        <end position="236"/>
    </location>
</feature>
<evidence type="ECO:0000313" key="8">
    <source>
        <dbReference type="Proteomes" id="UP000177445"/>
    </source>
</evidence>
<proteinExistence type="predicted"/>
<evidence type="ECO:0000256" key="1">
    <source>
        <dbReference type="ARBA" id="ARBA00004651"/>
    </source>
</evidence>
<dbReference type="GO" id="GO:0005436">
    <property type="term" value="F:sodium:phosphate symporter activity"/>
    <property type="evidence" value="ECO:0007669"/>
    <property type="project" value="InterPro"/>
</dbReference>
<dbReference type="KEGG" id="msq:BKP64_16615"/>
<evidence type="ECO:0000256" key="5">
    <source>
        <dbReference type="ARBA" id="ARBA00023136"/>
    </source>
</evidence>
<evidence type="ECO:0000256" key="4">
    <source>
        <dbReference type="ARBA" id="ARBA00022989"/>
    </source>
</evidence>
<feature type="transmembrane region" description="Helical" evidence="6">
    <location>
        <begin position="248"/>
        <end position="270"/>
    </location>
</feature>
<evidence type="ECO:0000256" key="2">
    <source>
        <dbReference type="ARBA" id="ARBA00022475"/>
    </source>
</evidence>
<dbReference type="NCBIfam" id="NF037997">
    <property type="entry name" value="Na_Pi_symport"/>
    <property type="match status" value="1"/>
</dbReference>
<keyword evidence="4 6" id="KW-1133">Transmembrane helix</keyword>
<feature type="transmembrane region" description="Helical" evidence="6">
    <location>
        <begin position="282"/>
        <end position="305"/>
    </location>
</feature>
<keyword evidence="2" id="KW-1003">Cell membrane</keyword>
<name>A0A1D9GQ65_9GAMM</name>
<dbReference type="RefSeq" id="WP_070972638.1">
    <property type="nucleotide sequence ID" value="NZ_CP017715.1"/>
</dbReference>
<dbReference type="Proteomes" id="UP000177445">
    <property type="component" value="Chromosome"/>
</dbReference>
<dbReference type="Pfam" id="PF02690">
    <property type="entry name" value="Na_Pi_cotrans"/>
    <property type="match status" value="2"/>
</dbReference>
<dbReference type="EMBL" id="CP017715">
    <property type="protein sequence ID" value="AOY89661.1"/>
    <property type="molecule type" value="Genomic_DNA"/>
</dbReference>
<keyword evidence="3 6" id="KW-0812">Transmembrane</keyword>
<evidence type="ECO:0000313" key="7">
    <source>
        <dbReference type="EMBL" id="AOY89661.1"/>
    </source>
</evidence>
<gene>
    <name evidence="7" type="ORF">BKP64_16615</name>
</gene>